<reference evidence="2 3" key="1">
    <citation type="submission" date="2024-04" db="EMBL/GenBank/DDBJ databases">
        <title>Isolation of an actinomycete strain from pig manure.</title>
        <authorList>
            <person name="Gong T."/>
            <person name="Yu Z."/>
            <person name="An M."/>
            <person name="Wei C."/>
            <person name="Yang W."/>
            <person name="Liu L."/>
        </authorList>
    </citation>
    <scope>NUCLEOTIDE SEQUENCE [LARGE SCALE GENOMIC DNA]</scope>
    <source>
        <strain evidence="2 3">ZF39</strain>
    </source>
</reference>
<dbReference type="PANTHER" id="PTHR30543">
    <property type="entry name" value="CHROMATE REDUCTASE"/>
    <property type="match status" value="1"/>
</dbReference>
<dbReference type="InterPro" id="IPR005025">
    <property type="entry name" value="FMN_Rdtase-like_dom"/>
</dbReference>
<sequence>MNALILVGSLRGDSYNALLARELVGLMPEGVSATIYDGLAELPHYNEELDADAVPAPVLAFRGAVEQSDAVIVVTPEYNGAVSSAIKNAIDWGSRPYGEAALSGKPALVFSATGSPRGGEWARENAVRALTVAGADVIPETVGVPSAYEVFTDGKLTEESIKARVTAALEQLAVSVNA</sequence>
<dbReference type="GO" id="GO:0016491">
    <property type="term" value="F:oxidoreductase activity"/>
    <property type="evidence" value="ECO:0007669"/>
    <property type="project" value="UniProtKB-KW"/>
</dbReference>
<feature type="domain" description="NADPH-dependent FMN reductase-like" evidence="1">
    <location>
        <begin position="1"/>
        <end position="147"/>
    </location>
</feature>
<accession>A0ABZ3FQ79</accession>
<dbReference type="SUPFAM" id="SSF52218">
    <property type="entry name" value="Flavoproteins"/>
    <property type="match status" value="1"/>
</dbReference>
<evidence type="ECO:0000313" key="2">
    <source>
        <dbReference type="EMBL" id="XAN07022.1"/>
    </source>
</evidence>
<dbReference type="PANTHER" id="PTHR30543:SF21">
    <property type="entry name" value="NAD(P)H-DEPENDENT FMN REDUCTASE LOT6"/>
    <property type="match status" value="1"/>
</dbReference>
<dbReference type="Pfam" id="PF03358">
    <property type="entry name" value="FMN_red"/>
    <property type="match status" value="1"/>
</dbReference>
<evidence type="ECO:0000259" key="1">
    <source>
        <dbReference type="Pfam" id="PF03358"/>
    </source>
</evidence>
<dbReference type="EMBL" id="CP154795">
    <property type="protein sequence ID" value="XAN07022.1"/>
    <property type="molecule type" value="Genomic_DNA"/>
</dbReference>
<organism evidence="2 3">
    <name type="scientific">Ammonicoccus fulvus</name>
    <dbReference type="NCBI Taxonomy" id="3138240"/>
    <lineage>
        <taxon>Bacteria</taxon>
        <taxon>Bacillati</taxon>
        <taxon>Actinomycetota</taxon>
        <taxon>Actinomycetes</taxon>
        <taxon>Propionibacteriales</taxon>
        <taxon>Propionibacteriaceae</taxon>
        <taxon>Ammonicoccus</taxon>
    </lineage>
</organism>
<dbReference type="InterPro" id="IPR029039">
    <property type="entry name" value="Flavoprotein-like_sf"/>
</dbReference>
<keyword evidence="2" id="KW-0560">Oxidoreductase</keyword>
<dbReference type="EC" id="1.-.-.-" evidence="2"/>
<dbReference type="Proteomes" id="UP001442841">
    <property type="component" value="Chromosome"/>
</dbReference>
<dbReference type="RefSeq" id="WP_425308468.1">
    <property type="nucleotide sequence ID" value="NZ_CP154795.1"/>
</dbReference>
<dbReference type="InterPro" id="IPR050712">
    <property type="entry name" value="NAD(P)H-dep_reductase"/>
</dbReference>
<keyword evidence="3" id="KW-1185">Reference proteome</keyword>
<name>A0ABZ3FQ79_9ACTN</name>
<dbReference type="Gene3D" id="3.40.50.360">
    <property type="match status" value="1"/>
</dbReference>
<evidence type="ECO:0000313" key="3">
    <source>
        <dbReference type="Proteomes" id="UP001442841"/>
    </source>
</evidence>
<gene>
    <name evidence="2" type="ORF">AADG42_06830</name>
</gene>
<proteinExistence type="predicted"/>
<protein>
    <submittedName>
        <fullName evidence="2">NADPH-dependent FMN reductase</fullName>
        <ecNumber evidence="2">1.-.-.-</ecNumber>
    </submittedName>
</protein>